<dbReference type="PANTHER" id="PTHR21177:SF4">
    <property type="entry name" value="IP06524P"/>
    <property type="match status" value="1"/>
</dbReference>
<evidence type="ECO:0000313" key="4">
    <source>
        <dbReference type="Proteomes" id="UP000000305"/>
    </source>
</evidence>
<dbReference type="OrthoDB" id="6338576at2759"/>
<dbReference type="PANTHER" id="PTHR21177">
    <property type="entry name" value="IP06524P-RELATED"/>
    <property type="match status" value="1"/>
</dbReference>
<organism evidence="3 4">
    <name type="scientific">Daphnia pulex</name>
    <name type="common">Water flea</name>
    <dbReference type="NCBI Taxonomy" id="6669"/>
    <lineage>
        <taxon>Eukaryota</taxon>
        <taxon>Metazoa</taxon>
        <taxon>Ecdysozoa</taxon>
        <taxon>Arthropoda</taxon>
        <taxon>Crustacea</taxon>
        <taxon>Branchiopoda</taxon>
        <taxon>Diplostraca</taxon>
        <taxon>Cladocera</taxon>
        <taxon>Anomopoda</taxon>
        <taxon>Daphniidae</taxon>
        <taxon>Daphnia</taxon>
    </lineage>
</organism>
<accession>E9GDP1</accession>
<name>E9GDP1_DAPPU</name>
<evidence type="ECO:0000313" key="3">
    <source>
        <dbReference type="EMBL" id="EFX82444.1"/>
    </source>
</evidence>
<feature type="signal peptide" evidence="1">
    <location>
        <begin position="1"/>
        <end position="20"/>
    </location>
</feature>
<proteinExistence type="predicted"/>
<feature type="chain" id="PRO_5003241112" description="DUF4789 domain-containing protein" evidence="1">
    <location>
        <begin position="21"/>
        <end position="336"/>
    </location>
</feature>
<dbReference type="InterPro" id="IPR031993">
    <property type="entry name" value="DUF4789"/>
</dbReference>
<gene>
    <name evidence="3" type="ORF">DAPPUDRAFT_316685</name>
</gene>
<keyword evidence="4" id="KW-1185">Reference proteome</keyword>
<dbReference type="KEGG" id="dpx:DAPPUDRAFT_316685"/>
<sequence>MKFFLLLSAIASISLSLCSGAPQLPFQPQAPVDGPVLISRPLMADLFSAIDFDPVSLEVLDVDSSEEVQVPLTLEQIRTKLMRDLGELEREIEEDIFENDFLDVQSSLFKLNNKVWPKLVAVSDKIYYQILLANDTEALEREHWIRTGLKRDVSRMRFKTGTRKCPSSDESYFAPTKRCVMVESTEVELNPCASKKDMLLYDGLDNRAVCDCMDDERQLVFTEVDGLCHPQNQQGPCQNGSWLVMSSSEGKIVCEQVPVECPADGQHVYWSHDPLVAKPQCFQLGVRGPCAEGQVLGRNFPGAVDCVLPSRPKPLVQLRTKCPLGSFRGQNQQCPV</sequence>
<dbReference type="PhylomeDB" id="E9GDP1"/>
<dbReference type="EMBL" id="GL732540">
    <property type="protein sequence ID" value="EFX82444.1"/>
    <property type="molecule type" value="Genomic_DNA"/>
</dbReference>
<keyword evidence="1" id="KW-0732">Signal</keyword>
<feature type="domain" description="DUF4789" evidence="2">
    <location>
        <begin position="195"/>
        <end position="290"/>
    </location>
</feature>
<dbReference type="InParanoid" id="E9GDP1"/>
<dbReference type="AlphaFoldDB" id="E9GDP1"/>
<dbReference type="Pfam" id="PF16033">
    <property type="entry name" value="DUF4789"/>
    <property type="match status" value="1"/>
</dbReference>
<dbReference type="HOGENOM" id="CLU_827068_0_0_1"/>
<dbReference type="Proteomes" id="UP000000305">
    <property type="component" value="Unassembled WGS sequence"/>
</dbReference>
<evidence type="ECO:0000256" key="1">
    <source>
        <dbReference type="SAM" id="SignalP"/>
    </source>
</evidence>
<evidence type="ECO:0000259" key="2">
    <source>
        <dbReference type="Pfam" id="PF16033"/>
    </source>
</evidence>
<reference evidence="3 4" key="1">
    <citation type="journal article" date="2011" name="Science">
        <title>The ecoresponsive genome of Daphnia pulex.</title>
        <authorList>
            <person name="Colbourne J.K."/>
            <person name="Pfrender M.E."/>
            <person name="Gilbert D."/>
            <person name="Thomas W.K."/>
            <person name="Tucker A."/>
            <person name="Oakley T.H."/>
            <person name="Tokishita S."/>
            <person name="Aerts A."/>
            <person name="Arnold G.J."/>
            <person name="Basu M.K."/>
            <person name="Bauer D.J."/>
            <person name="Caceres C.E."/>
            <person name="Carmel L."/>
            <person name="Casola C."/>
            <person name="Choi J.H."/>
            <person name="Detter J.C."/>
            <person name="Dong Q."/>
            <person name="Dusheyko S."/>
            <person name="Eads B.D."/>
            <person name="Frohlich T."/>
            <person name="Geiler-Samerotte K.A."/>
            <person name="Gerlach D."/>
            <person name="Hatcher P."/>
            <person name="Jogdeo S."/>
            <person name="Krijgsveld J."/>
            <person name="Kriventseva E.V."/>
            <person name="Kultz D."/>
            <person name="Laforsch C."/>
            <person name="Lindquist E."/>
            <person name="Lopez J."/>
            <person name="Manak J.R."/>
            <person name="Muller J."/>
            <person name="Pangilinan J."/>
            <person name="Patwardhan R.P."/>
            <person name="Pitluck S."/>
            <person name="Pritham E.J."/>
            <person name="Rechtsteiner A."/>
            <person name="Rho M."/>
            <person name="Rogozin I.B."/>
            <person name="Sakarya O."/>
            <person name="Salamov A."/>
            <person name="Schaack S."/>
            <person name="Shapiro H."/>
            <person name="Shiga Y."/>
            <person name="Skalitzky C."/>
            <person name="Smith Z."/>
            <person name="Souvorov A."/>
            <person name="Sung W."/>
            <person name="Tang Z."/>
            <person name="Tsuchiya D."/>
            <person name="Tu H."/>
            <person name="Vos H."/>
            <person name="Wang M."/>
            <person name="Wolf Y.I."/>
            <person name="Yamagata H."/>
            <person name="Yamada T."/>
            <person name="Ye Y."/>
            <person name="Shaw J.R."/>
            <person name="Andrews J."/>
            <person name="Crease T.J."/>
            <person name="Tang H."/>
            <person name="Lucas S.M."/>
            <person name="Robertson H.M."/>
            <person name="Bork P."/>
            <person name="Koonin E.V."/>
            <person name="Zdobnov E.M."/>
            <person name="Grigoriev I.V."/>
            <person name="Lynch M."/>
            <person name="Boore J.L."/>
        </authorList>
    </citation>
    <scope>NUCLEOTIDE SEQUENCE [LARGE SCALE GENOMIC DNA]</scope>
</reference>
<protein>
    <recommendedName>
        <fullName evidence="2">DUF4789 domain-containing protein</fullName>
    </recommendedName>
</protein>